<gene>
    <name evidence="3" type="ORF">HIM_04260</name>
</gene>
<name>A0A0F7ZV86_9HYPO</name>
<dbReference type="EMBL" id="KQ030512">
    <property type="protein sequence ID" value="KJZ76178.1"/>
    <property type="molecule type" value="Genomic_DNA"/>
</dbReference>
<evidence type="ECO:0000313" key="3">
    <source>
        <dbReference type="EMBL" id="KJZ76178.1"/>
    </source>
</evidence>
<accession>A0A0F7ZV86</accession>
<feature type="domain" description="MULE transposase" evidence="2">
    <location>
        <begin position="1"/>
        <end position="86"/>
    </location>
</feature>
<reference evidence="3 4" key="1">
    <citation type="journal article" date="2014" name="Genome Biol. Evol.">
        <title>Comparative genomics and transcriptomics analyses reveal divergent lifestyle features of nematode endoparasitic fungus Hirsutella minnesotensis.</title>
        <authorList>
            <person name="Lai Y."/>
            <person name="Liu K."/>
            <person name="Zhang X."/>
            <person name="Zhang X."/>
            <person name="Li K."/>
            <person name="Wang N."/>
            <person name="Shu C."/>
            <person name="Wu Y."/>
            <person name="Wang C."/>
            <person name="Bushley K.E."/>
            <person name="Xiang M."/>
            <person name="Liu X."/>
        </authorList>
    </citation>
    <scope>NUCLEOTIDE SEQUENCE [LARGE SCALE GENOMIC DNA]</scope>
    <source>
        <strain evidence="3 4">3608</strain>
    </source>
</reference>
<organism evidence="3 4">
    <name type="scientific">Hirsutella minnesotensis 3608</name>
    <dbReference type="NCBI Taxonomy" id="1043627"/>
    <lineage>
        <taxon>Eukaryota</taxon>
        <taxon>Fungi</taxon>
        <taxon>Dikarya</taxon>
        <taxon>Ascomycota</taxon>
        <taxon>Pezizomycotina</taxon>
        <taxon>Sordariomycetes</taxon>
        <taxon>Hypocreomycetidae</taxon>
        <taxon>Hypocreales</taxon>
        <taxon>Ophiocordycipitaceae</taxon>
        <taxon>Hirsutella</taxon>
    </lineage>
</organism>
<proteinExistence type="predicted"/>
<feature type="region of interest" description="Disordered" evidence="1">
    <location>
        <begin position="373"/>
        <end position="448"/>
    </location>
</feature>
<evidence type="ECO:0000256" key="1">
    <source>
        <dbReference type="SAM" id="MobiDB-lite"/>
    </source>
</evidence>
<keyword evidence="4" id="KW-1185">Reference proteome</keyword>
<protein>
    <recommendedName>
        <fullName evidence="2">MULE transposase domain-containing protein</fullName>
    </recommendedName>
</protein>
<dbReference type="InterPro" id="IPR018289">
    <property type="entry name" value="MULE_transposase_dom"/>
</dbReference>
<feature type="compositionally biased region" description="Low complexity" evidence="1">
    <location>
        <begin position="413"/>
        <end position="427"/>
    </location>
</feature>
<sequence>MPLLNFCGSTSERKTFSIAGAFLTGEAEPQYSWALRCLLELAVEEGIPLPRIIVTDRELALINALDSLPELAAVLLLLCRWHINKNILAKTKGFFPKATKEGGRVIRAPQFTSFLNDWAGIVNATKEADFWRRLRAFQGADYPPAAVAYAMDTWVNPWKEKFARCFTDRHRHLGFTTTSIIEGMHSTMKSFLWSSTGDLTSVFQRLRAFWSHQAEEISTKHQATGHKIATSTLQPVFAKIRPNSSDWALLQIGAEYRAMPARVEGNTEPPAGRCDSQHYCTFKSVFGLPCRHDTFKRLKVAAAGLCAVIPFEMNEVDEFWHQQRPRPRTDDAPLEPLPVRSKGRPKGSLNIEKSTRRDASKFEVIKSLELAEAEAEASAPPPSTAPAALPGGIRKSTRKRKANGEADGRGRPATAKATANSTANSTARGLDHLRRHGDSYEPGTEAPKAWQREAYDELAGETQGTIHVQLSQASRAALAFNDEDPLADFDFDALERQATRDAQLQAQLGNLDELDEAHELA</sequence>
<dbReference type="PANTHER" id="PTHR31569:SF4">
    <property type="entry name" value="SWIM-TYPE DOMAIN-CONTAINING PROTEIN"/>
    <property type="match status" value="1"/>
</dbReference>
<feature type="region of interest" description="Disordered" evidence="1">
    <location>
        <begin position="322"/>
        <end position="355"/>
    </location>
</feature>
<dbReference type="InterPro" id="IPR052579">
    <property type="entry name" value="Zinc_finger_SWIM"/>
</dbReference>
<dbReference type="OrthoDB" id="5095644at2759"/>
<dbReference type="Pfam" id="PF10551">
    <property type="entry name" value="MULE"/>
    <property type="match status" value="1"/>
</dbReference>
<dbReference type="AlphaFoldDB" id="A0A0F7ZV86"/>
<dbReference type="Proteomes" id="UP000054481">
    <property type="component" value="Unassembled WGS sequence"/>
</dbReference>
<dbReference type="PANTHER" id="PTHR31569">
    <property type="entry name" value="SWIM-TYPE DOMAIN-CONTAINING PROTEIN"/>
    <property type="match status" value="1"/>
</dbReference>
<evidence type="ECO:0000259" key="2">
    <source>
        <dbReference type="Pfam" id="PF10551"/>
    </source>
</evidence>
<evidence type="ECO:0000313" key="4">
    <source>
        <dbReference type="Proteomes" id="UP000054481"/>
    </source>
</evidence>
<feature type="compositionally biased region" description="Basic and acidic residues" evidence="1">
    <location>
        <begin position="429"/>
        <end position="439"/>
    </location>
</feature>